<dbReference type="AlphaFoldDB" id="A0AAD4R6K9"/>
<name>A0AAD4R6K9_9BILA</name>
<feature type="signal peptide" evidence="8">
    <location>
        <begin position="1"/>
        <end position="27"/>
    </location>
</feature>
<keyword evidence="6" id="KW-0862">Zinc</keyword>
<dbReference type="InterPro" id="IPR027268">
    <property type="entry name" value="Peptidase_M4/M1_CTD_sf"/>
</dbReference>
<keyword evidence="7" id="KW-0482">Metalloprotease</keyword>
<dbReference type="SUPFAM" id="SSF55486">
    <property type="entry name" value="Metalloproteases ('zincins'), catalytic domain"/>
    <property type="match status" value="1"/>
</dbReference>
<dbReference type="InterPro" id="IPR050344">
    <property type="entry name" value="Peptidase_M1_aminopeptidases"/>
</dbReference>
<dbReference type="InterPro" id="IPR042097">
    <property type="entry name" value="Aminopeptidase_N-like_N_sf"/>
</dbReference>
<dbReference type="EMBL" id="JAKKPZ010000006">
    <property type="protein sequence ID" value="KAI1720009.1"/>
    <property type="molecule type" value="Genomic_DNA"/>
</dbReference>
<feature type="chain" id="PRO_5041931593" evidence="8">
    <location>
        <begin position="28"/>
        <end position="564"/>
    </location>
</feature>
<comment type="cofactor">
    <cofactor evidence="1">
        <name>Zn(2+)</name>
        <dbReference type="ChEBI" id="CHEBI:29105"/>
    </cofactor>
</comment>
<proteinExistence type="inferred from homology"/>
<dbReference type="GO" id="GO:0005615">
    <property type="term" value="C:extracellular space"/>
    <property type="evidence" value="ECO:0007669"/>
    <property type="project" value="TreeGrafter"/>
</dbReference>
<dbReference type="InterPro" id="IPR045357">
    <property type="entry name" value="Aminopeptidase_N-like_N"/>
</dbReference>
<comment type="similarity">
    <text evidence="2">Belongs to the peptidase M1 family.</text>
</comment>
<feature type="domain" description="Peptidase M1 membrane alanine aminopeptidase" evidence="9">
    <location>
        <begin position="403"/>
        <end position="468"/>
    </location>
</feature>
<dbReference type="GO" id="GO:0042277">
    <property type="term" value="F:peptide binding"/>
    <property type="evidence" value="ECO:0007669"/>
    <property type="project" value="TreeGrafter"/>
</dbReference>
<dbReference type="Pfam" id="PF17900">
    <property type="entry name" value="Peptidase_M1_N"/>
    <property type="match status" value="1"/>
</dbReference>
<dbReference type="InterPro" id="IPR001930">
    <property type="entry name" value="Peptidase_M1"/>
</dbReference>
<keyword evidence="5" id="KW-0378">Hydrolase</keyword>
<dbReference type="PANTHER" id="PTHR11533:SF299">
    <property type="entry name" value="AMINOPEPTIDASE"/>
    <property type="match status" value="1"/>
</dbReference>
<evidence type="ECO:0000313" key="12">
    <source>
        <dbReference type="Proteomes" id="UP001201812"/>
    </source>
</evidence>
<evidence type="ECO:0000313" key="11">
    <source>
        <dbReference type="EMBL" id="KAI1720009.1"/>
    </source>
</evidence>
<dbReference type="PRINTS" id="PR00756">
    <property type="entry name" value="ALADIPTASE"/>
</dbReference>
<dbReference type="GO" id="GO:0008270">
    <property type="term" value="F:zinc ion binding"/>
    <property type="evidence" value="ECO:0007669"/>
    <property type="project" value="InterPro"/>
</dbReference>
<dbReference type="Proteomes" id="UP001201812">
    <property type="component" value="Unassembled WGS sequence"/>
</dbReference>
<comment type="caution">
    <text evidence="11">The sequence shown here is derived from an EMBL/GenBank/DDBJ whole genome shotgun (WGS) entry which is preliminary data.</text>
</comment>
<dbReference type="Gene3D" id="2.60.40.1730">
    <property type="entry name" value="tricorn interacting facor f3 domain"/>
    <property type="match status" value="1"/>
</dbReference>
<evidence type="ECO:0000256" key="8">
    <source>
        <dbReference type="SAM" id="SignalP"/>
    </source>
</evidence>
<dbReference type="PANTHER" id="PTHR11533">
    <property type="entry name" value="PROTEASE M1 ZINC METALLOPROTEASE"/>
    <property type="match status" value="1"/>
</dbReference>
<sequence>MSNKRLLYSIFCVIQIFFSSISLLGCATSLNNEDAKKPCRQCHRLSGALEPVMYDLNLTLNSETDEILGQVVIEMQCRKETSSIQLHMDPLFLYVQYAVLENRLTNISIDAGIPDIDWNREILEFNLNMTLEISYVYYLKIWFVAKYSDDEHGLTRNSDLTHGTWINTFSEPTYARRLFPCFDEPKWRAIFKLKLWLYGEFADISFVALSNTRSNRLNWRENLTIFEFEATPPLPIYLFSFAIGKFRSHCSEKYLPDREMCIWRFHNFIDWERMAEKIMKAAASYQTRMTKELASDPIARLYFLIVPMKLNGMEHYGLLNIKEALWPKYDDDYSFYKFSKTLYHEMAHQWFGNLVTVEWWDSIWLAEGLATFTSSARPIFFDPAHDLTVDSLVSKKWATRIPTIVYTKSATLLEMVESMIGSEQMSKFLRDYVRVFAFGWANTESFLQLLKASIGEKDLRIDRVAEFLHFWLHQESHPIVFIDYDKSLSQFLLSQTPKLGPAKNRWPIPVWVDCLEATVPERLYWIERDKQLILNLDEITTTNLTTKVAFNRNRPVYYQTSFRY</sequence>
<keyword evidence="4" id="KW-0479">Metal-binding</keyword>
<gene>
    <name evidence="11" type="ORF">DdX_05378</name>
</gene>
<dbReference type="GO" id="GO:0016020">
    <property type="term" value="C:membrane"/>
    <property type="evidence" value="ECO:0007669"/>
    <property type="project" value="TreeGrafter"/>
</dbReference>
<dbReference type="GO" id="GO:0006508">
    <property type="term" value="P:proteolysis"/>
    <property type="evidence" value="ECO:0007669"/>
    <property type="project" value="UniProtKB-KW"/>
</dbReference>
<feature type="domain" description="Aminopeptidase N-like N-terminal" evidence="10">
    <location>
        <begin position="51"/>
        <end position="238"/>
    </location>
</feature>
<evidence type="ECO:0000256" key="4">
    <source>
        <dbReference type="ARBA" id="ARBA00022723"/>
    </source>
</evidence>
<accession>A0AAD4R6K9</accession>
<dbReference type="Pfam" id="PF01433">
    <property type="entry name" value="Peptidase_M1"/>
    <property type="match status" value="2"/>
</dbReference>
<keyword evidence="12" id="KW-1185">Reference proteome</keyword>
<evidence type="ECO:0000256" key="7">
    <source>
        <dbReference type="ARBA" id="ARBA00023049"/>
    </source>
</evidence>
<keyword evidence="8" id="KW-0732">Signal</keyword>
<keyword evidence="3" id="KW-0645">Protease</keyword>
<dbReference type="GO" id="GO:0043171">
    <property type="term" value="P:peptide catabolic process"/>
    <property type="evidence" value="ECO:0007669"/>
    <property type="project" value="TreeGrafter"/>
</dbReference>
<dbReference type="GO" id="GO:0005737">
    <property type="term" value="C:cytoplasm"/>
    <property type="evidence" value="ECO:0007669"/>
    <property type="project" value="TreeGrafter"/>
</dbReference>
<evidence type="ECO:0000256" key="6">
    <source>
        <dbReference type="ARBA" id="ARBA00022833"/>
    </source>
</evidence>
<evidence type="ECO:0000256" key="2">
    <source>
        <dbReference type="ARBA" id="ARBA00010136"/>
    </source>
</evidence>
<feature type="domain" description="Peptidase M1 membrane alanine aminopeptidase" evidence="9">
    <location>
        <begin position="303"/>
        <end position="374"/>
    </location>
</feature>
<evidence type="ECO:0000256" key="3">
    <source>
        <dbReference type="ARBA" id="ARBA00022670"/>
    </source>
</evidence>
<dbReference type="SUPFAM" id="SSF63737">
    <property type="entry name" value="Leukotriene A4 hydrolase N-terminal domain"/>
    <property type="match status" value="1"/>
</dbReference>
<dbReference type="GO" id="GO:0070006">
    <property type="term" value="F:metalloaminopeptidase activity"/>
    <property type="evidence" value="ECO:0007669"/>
    <property type="project" value="TreeGrafter"/>
</dbReference>
<evidence type="ECO:0000256" key="1">
    <source>
        <dbReference type="ARBA" id="ARBA00001947"/>
    </source>
</evidence>
<dbReference type="Gene3D" id="1.10.390.10">
    <property type="entry name" value="Neutral Protease Domain 2"/>
    <property type="match status" value="2"/>
</dbReference>
<organism evidence="11 12">
    <name type="scientific">Ditylenchus destructor</name>
    <dbReference type="NCBI Taxonomy" id="166010"/>
    <lineage>
        <taxon>Eukaryota</taxon>
        <taxon>Metazoa</taxon>
        <taxon>Ecdysozoa</taxon>
        <taxon>Nematoda</taxon>
        <taxon>Chromadorea</taxon>
        <taxon>Rhabditida</taxon>
        <taxon>Tylenchina</taxon>
        <taxon>Tylenchomorpha</taxon>
        <taxon>Sphaerularioidea</taxon>
        <taxon>Anguinidae</taxon>
        <taxon>Anguininae</taxon>
        <taxon>Ditylenchus</taxon>
    </lineage>
</organism>
<evidence type="ECO:0000259" key="9">
    <source>
        <dbReference type="Pfam" id="PF01433"/>
    </source>
</evidence>
<evidence type="ECO:0000256" key="5">
    <source>
        <dbReference type="ARBA" id="ARBA00022801"/>
    </source>
</evidence>
<reference evidence="11" key="1">
    <citation type="submission" date="2022-01" db="EMBL/GenBank/DDBJ databases">
        <title>Genome Sequence Resource for Two Populations of Ditylenchus destructor, the Migratory Endoparasitic Phytonematode.</title>
        <authorList>
            <person name="Zhang H."/>
            <person name="Lin R."/>
            <person name="Xie B."/>
        </authorList>
    </citation>
    <scope>NUCLEOTIDE SEQUENCE</scope>
    <source>
        <strain evidence="11">BazhouSP</strain>
    </source>
</reference>
<evidence type="ECO:0000259" key="10">
    <source>
        <dbReference type="Pfam" id="PF17900"/>
    </source>
</evidence>
<dbReference type="InterPro" id="IPR014782">
    <property type="entry name" value="Peptidase_M1_dom"/>
</dbReference>
<dbReference type="PROSITE" id="PS51257">
    <property type="entry name" value="PROKAR_LIPOPROTEIN"/>
    <property type="match status" value="1"/>
</dbReference>
<protein>
    <submittedName>
        <fullName evidence="11">Peptidase family m1 domain-containing protein</fullName>
    </submittedName>
</protein>